<dbReference type="EMBL" id="FWFN01000003">
    <property type="protein sequence ID" value="SLN41513.1"/>
    <property type="molecule type" value="Genomic_DNA"/>
</dbReference>
<dbReference type="Pfam" id="PF09929">
    <property type="entry name" value="DUF2161"/>
    <property type="match status" value="1"/>
</dbReference>
<name>A0A1X6Z5B4_9RHOB</name>
<gene>
    <name evidence="1" type="ORF">PSM7751_01908</name>
</gene>
<proteinExistence type="predicted"/>
<sequence length="226" mass="24632">MPQGRGAGYLSPMTQPLETDLYPPVKAFLEGQGYEVKSEVAGADVVGLRAGDTDPVIVELKLAMSLQLLHQALERLKISDAVYLAIPQVKGRKTLARHVALCRRLGLGLLTVRLSDGFVEAQCDPGPYAPRKVKARQSRLLREFQRRDGDPNRGGAAGKIVTAYRQDALRCAAHLAEHGPCRGAAVKAATGVARATTLMRDNHYGWFEKVEKGIYQITEKGRAETS</sequence>
<keyword evidence="2" id="KW-1185">Reference proteome</keyword>
<evidence type="ECO:0000313" key="1">
    <source>
        <dbReference type="EMBL" id="SLN41513.1"/>
    </source>
</evidence>
<dbReference type="InterPro" id="IPR018679">
    <property type="entry name" value="DUF2161"/>
</dbReference>
<dbReference type="AlphaFoldDB" id="A0A1X6Z5B4"/>
<reference evidence="1 2" key="1">
    <citation type="submission" date="2017-03" db="EMBL/GenBank/DDBJ databases">
        <authorList>
            <person name="Afonso C.L."/>
            <person name="Miller P.J."/>
            <person name="Scott M.A."/>
            <person name="Spackman E."/>
            <person name="Goraichik I."/>
            <person name="Dimitrov K.M."/>
            <person name="Suarez D.L."/>
            <person name="Swayne D.E."/>
        </authorList>
    </citation>
    <scope>NUCLEOTIDE SEQUENCE [LARGE SCALE GENOMIC DNA]</scope>
    <source>
        <strain evidence="1 2">CECT 7751</strain>
    </source>
</reference>
<organism evidence="1 2">
    <name type="scientific">Pseudooceanicola marinus</name>
    <dbReference type="NCBI Taxonomy" id="396013"/>
    <lineage>
        <taxon>Bacteria</taxon>
        <taxon>Pseudomonadati</taxon>
        <taxon>Pseudomonadota</taxon>
        <taxon>Alphaproteobacteria</taxon>
        <taxon>Rhodobacterales</taxon>
        <taxon>Paracoccaceae</taxon>
        <taxon>Pseudooceanicola</taxon>
    </lineage>
</organism>
<evidence type="ECO:0008006" key="3">
    <source>
        <dbReference type="Google" id="ProtNLM"/>
    </source>
</evidence>
<protein>
    <recommendedName>
        <fullName evidence="3">DUF2161 domain-containing phosphodiesterase</fullName>
    </recommendedName>
</protein>
<dbReference type="Proteomes" id="UP000193963">
    <property type="component" value="Unassembled WGS sequence"/>
</dbReference>
<accession>A0A1X6Z5B4</accession>
<evidence type="ECO:0000313" key="2">
    <source>
        <dbReference type="Proteomes" id="UP000193963"/>
    </source>
</evidence>